<feature type="region of interest" description="Disordered" evidence="1">
    <location>
        <begin position="1"/>
        <end position="57"/>
    </location>
</feature>
<protein>
    <submittedName>
        <fullName evidence="4">Discoidin domain-containing protein</fullName>
    </submittedName>
</protein>
<dbReference type="InterPro" id="IPR000421">
    <property type="entry name" value="FA58C"/>
</dbReference>
<evidence type="ECO:0000256" key="1">
    <source>
        <dbReference type="SAM" id="MobiDB-lite"/>
    </source>
</evidence>
<dbReference type="EMBL" id="CP126980">
    <property type="protein sequence ID" value="WIM93212.1"/>
    <property type="molecule type" value="Genomic_DNA"/>
</dbReference>
<proteinExistence type="predicted"/>
<dbReference type="Proteomes" id="UP001240150">
    <property type="component" value="Chromosome"/>
</dbReference>
<feature type="compositionally biased region" description="Pro residues" evidence="1">
    <location>
        <begin position="24"/>
        <end position="56"/>
    </location>
</feature>
<reference evidence="4 5" key="1">
    <citation type="submission" date="2023-06" db="EMBL/GenBank/DDBJ databases">
        <authorList>
            <person name="Yushchuk O."/>
            <person name="Binda E."/>
            <person name="Ruckert-Reed C."/>
            <person name="Fedorenko V."/>
            <person name="Kalinowski J."/>
            <person name="Marinelli F."/>
        </authorList>
    </citation>
    <scope>NUCLEOTIDE SEQUENCE [LARGE SCALE GENOMIC DNA]</scope>
    <source>
        <strain evidence="4 5">NRRL 3884</strain>
    </source>
</reference>
<dbReference type="Pfam" id="PF00754">
    <property type="entry name" value="F5_F8_type_C"/>
    <property type="match status" value="1"/>
</dbReference>
<feature type="region of interest" description="Disordered" evidence="1">
    <location>
        <begin position="85"/>
        <end position="118"/>
    </location>
</feature>
<feature type="domain" description="F5/8 type C" evidence="3">
    <location>
        <begin position="112"/>
        <end position="249"/>
    </location>
</feature>
<dbReference type="PROSITE" id="PS50022">
    <property type="entry name" value="FA58C_3"/>
    <property type="match status" value="1"/>
</dbReference>
<dbReference type="SUPFAM" id="SSF49785">
    <property type="entry name" value="Galactose-binding domain-like"/>
    <property type="match status" value="1"/>
</dbReference>
<sequence>MTEFDSQRRGPSRADNLRLTKMPQRPPRPVPGYQPPVAPPPVVQPPAVAPPAPPPAPRRRRGWLAGLVVLLLAGGGAVAYRKQSEAAARPAPAVTTASPFPAGPEPRPSAVSRSPTGKINPDGVNLALHAACTASGIESDSWLPTFACDGDPATRWSSAFEEKQWLRADLKRRWELTTVTLKWERSYAVGYRVETSLDGKSWEKLYATAKGKGGTVKIRAKGRVARFVRMFGVKRVSRYGYSLLELEIR</sequence>
<name>A0ABY8W7B0_9ACTN</name>
<keyword evidence="2" id="KW-0812">Transmembrane</keyword>
<evidence type="ECO:0000259" key="3">
    <source>
        <dbReference type="PROSITE" id="PS50022"/>
    </source>
</evidence>
<dbReference type="RefSeq" id="WP_284914420.1">
    <property type="nucleotide sequence ID" value="NZ_CP126980.1"/>
</dbReference>
<dbReference type="Gene3D" id="2.60.120.260">
    <property type="entry name" value="Galactose-binding domain-like"/>
    <property type="match status" value="1"/>
</dbReference>
<feature type="transmembrane region" description="Helical" evidence="2">
    <location>
        <begin position="62"/>
        <end position="80"/>
    </location>
</feature>
<organism evidence="4 5">
    <name type="scientific">Actinoplanes oblitus</name>
    <dbReference type="NCBI Taxonomy" id="3040509"/>
    <lineage>
        <taxon>Bacteria</taxon>
        <taxon>Bacillati</taxon>
        <taxon>Actinomycetota</taxon>
        <taxon>Actinomycetes</taxon>
        <taxon>Micromonosporales</taxon>
        <taxon>Micromonosporaceae</taxon>
        <taxon>Actinoplanes</taxon>
    </lineage>
</organism>
<evidence type="ECO:0000313" key="4">
    <source>
        <dbReference type="EMBL" id="WIM93212.1"/>
    </source>
</evidence>
<evidence type="ECO:0000313" key="5">
    <source>
        <dbReference type="Proteomes" id="UP001240150"/>
    </source>
</evidence>
<keyword evidence="2" id="KW-1133">Transmembrane helix</keyword>
<feature type="compositionally biased region" description="Low complexity" evidence="1">
    <location>
        <begin position="86"/>
        <end position="97"/>
    </location>
</feature>
<keyword evidence="2" id="KW-0472">Membrane</keyword>
<accession>A0ABY8W7B0</accession>
<dbReference type="InterPro" id="IPR008979">
    <property type="entry name" value="Galactose-bd-like_sf"/>
</dbReference>
<gene>
    <name evidence="4" type="ORF">ACTOB_005184</name>
</gene>
<evidence type="ECO:0000256" key="2">
    <source>
        <dbReference type="SAM" id="Phobius"/>
    </source>
</evidence>
<keyword evidence="5" id="KW-1185">Reference proteome</keyword>